<keyword evidence="2" id="KW-1185">Reference proteome</keyword>
<accession>A0A833WHL3</accession>
<protein>
    <submittedName>
        <fullName evidence="1">Uncharacterized protein</fullName>
    </submittedName>
</protein>
<proteinExistence type="predicted"/>
<evidence type="ECO:0000313" key="2">
    <source>
        <dbReference type="Proteomes" id="UP000602510"/>
    </source>
</evidence>
<sequence>MRDENGNRRFDNFREYLPDSLRLVHFYRVGVVSKRDEEADGAGKKWRSDLEEIRGMSNNGLSDDQPLSKVVIFLELEAKKKRTMSPTGVVSREVRRVASALSI</sequence>
<gene>
    <name evidence="1" type="ORF">GN244_ATG20659</name>
</gene>
<name>A0A833WHL3_PHYIN</name>
<dbReference type="EMBL" id="WSZM01001328">
    <property type="protein sequence ID" value="KAF4027711.1"/>
    <property type="molecule type" value="Genomic_DNA"/>
</dbReference>
<dbReference type="Proteomes" id="UP000602510">
    <property type="component" value="Unassembled WGS sequence"/>
</dbReference>
<reference evidence="1" key="1">
    <citation type="submission" date="2020-04" db="EMBL/GenBank/DDBJ databases">
        <title>Hybrid Assembly of Korean Phytophthora infestans isolates.</title>
        <authorList>
            <person name="Prokchorchik M."/>
            <person name="Lee Y."/>
            <person name="Seo J."/>
            <person name="Cho J.-H."/>
            <person name="Park Y.-E."/>
            <person name="Jang D.-C."/>
            <person name="Im J.-S."/>
            <person name="Choi J.-G."/>
            <person name="Park H.-J."/>
            <person name="Lee G.-B."/>
            <person name="Lee Y.-G."/>
            <person name="Hong S.-Y."/>
            <person name="Cho K."/>
            <person name="Sohn K.H."/>
        </authorList>
    </citation>
    <scope>NUCLEOTIDE SEQUENCE</scope>
    <source>
        <strain evidence="1">KR_1_A1</strain>
    </source>
</reference>
<comment type="caution">
    <text evidence="1">The sequence shown here is derived from an EMBL/GenBank/DDBJ whole genome shotgun (WGS) entry which is preliminary data.</text>
</comment>
<evidence type="ECO:0000313" key="1">
    <source>
        <dbReference type="EMBL" id="KAF4027711.1"/>
    </source>
</evidence>
<dbReference type="AlphaFoldDB" id="A0A833WHL3"/>
<organism evidence="1 2">
    <name type="scientific">Phytophthora infestans</name>
    <name type="common">Potato late blight agent</name>
    <name type="synonym">Botrytis infestans</name>
    <dbReference type="NCBI Taxonomy" id="4787"/>
    <lineage>
        <taxon>Eukaryota</taxon>
        <taxon>Sar</taxon>
        <taxon>Stramenopiles</taxon>
        <taxon>Oomycota</taxon>
        <taxon>Peronosporomycetes</taxon>
        <taxon>Peronosporales</taxon>
        <taxon>Peronosporaceae</taxon>
        <taxon>Phytophthora</taxon>
    </lineage>
</organism>